<organism evidence="6 7">
    <name type="scientific">Ladona fulva</name>
    <name type="common">Scarce chaser dragonfly</name>
    <name type="synonym">Libellula fulva</name>
    <dbReference type="NCBI Taxonomy" id="123851"/>
    <lineage>
        <taxon>Eukaryota</taxon>
        <taxon>Metazoa</taxon>
        <taxon>Ecdysozoa</taxon>
        <taxon>Arthropoda</taxon>
        <taxon>Hexapoda</taxon>
        <taxon>Insecta</taxon>
        <taxon>Pterygota</taxon>
        <taxon>Palaeoptera</taxon>
        <taxon>Odonata</taxon>
        <taxon>Epiprocta</taxon>
        <taxon>Anisoptera</taxon>
        <taxon>Libelluloidea</taxon>
        <taxon>Libellulidae</taxon>
        <taxon>Ladona</taxon>
    </lineage>
</organism>
<dbReference type="GO" id="GO:0016020">
    <property type="term" value="C:membrane"/>
    <property type="evidence" value="ECO:0007669"/>
    <property type="project" value="TreeGrafter"/>
</dbReference>
<dbReference type="PANTHER" id="PTHR47653:SF1">
    <property type="entry name" value="DELETED IN MALIGNANT BRAIN TUMORS 1 PROTEIN"/>
    <property type="match status" value="1"/>
</dbReference>
<dbReference type="EMBL" id="KZ309299">
    <property type="protein sequence ID" value="KAG8238175.1"/>
    <property type="molecule type" value="Genomic_DNA"/>
</dbReference>
<feature type="domain" description="Right handed beta helix" evidence="5">
    <location>
        <begin position="44"/>
        <end position="94"/>
    </location>
</feature>
<evidence type="ECO:0000256" key="3">
    <source>
        <dbReference type="ARBA" id="ARBA00023180"/>
    </source>
</evidence>
<feature type="non-terminal residue" evidence="6">
    <location>
        <position position="722"/>
    </location>
</feature>
<dbReference type="InterPro" id="IPR039448">
    <property type="entry name" value="Beta_helix"/>
</dbReference>
<keyword evidence="3" id="KW-0325">Glycoprotein</keyword>
<keyword evidence="2" id="KW-0677">Repeat</keyword>
<accession>A0A8K0P6V0</accession>
<name>A0A8K0P6V0_LADFU</name>
<feature type="region of interest" description="Disordered" evidence="4">
    <location>
        <begin position="702"/>
        <end position="722"/>
    </location>
</feature>
<reference evidence="6" key="1">
    <citation type="submission" date="2013-04" db="EMBL/GenBank/DDBJ databases">
        <authorList>
            <person name="Qu J."/>
            <person name="Murali S.C."/>
            <person name="Bandaranaike D."/>
            <person name="Bellair M."/>
            <person name="Blankenburg K."/>
            <person name="Chao H."/>
            <person name="Dinh H."/>
            <person name="Doddapaneni H."/>
            <person name="Downs B."/>
            <person name="Dugan-Rocha S."/>
            <person name="Elkadiri S."/>
            <person name="Gnanaolivu R.D."/>
            <person name="Hernandez B."/>
            <person name="Javaid M."/>
            <person name="Jayaseelan J.C."/>
            <person name="Lee S."/>
            <person name="Li M."/>
            <person name="Ming W."/>
            <person name="Munidasa M."/>
            <person name="Muniz J."/>
            <person name="Nguyen L."/>
            <person name="Ongeri F."/>
            <person name="Osuji N."/>
            <person name="Pu L.-L."/>
            <person name="Puazo M."/>
            <person name="Qu C."/>
            <person name="Quiroz J."/>
            <person name="Raj R."/>
            <person name="Weissenberger G."/>
            <person name="Xin Y."/>
            <person name="Zou X."/>
            <person name="Han Y."/>
            <person name="Richards S."/>
            <person name="Worley K."/>
            <person name="Muzny D."/>
            <person name="Gibbs R."/>
        </authorList>
    </citation>
    <scope>NUCLEOTIDE SEQUENCE</scope>
    <source>
        <strain evidence="6">Sampled in the wild</strain>
    </source>
</reference>
<dbReference type="InterPro" id="IPR012334">
    <property type="entry name" value="Pectin_lyas_fold"/>
</dbReference>
<dbReference type="SMART" id="SM00710">
    <property type="entry name" value="PbH1"/>
    <property type="match status" value="8"/>
</dbReference>
<reference evidence="6" key="2">
    <citation type="submission" date="2017-10" db="EMBL/GenBank/DDBJ databases">
        <title>Ladona fulva Genome sequencing and assembly.</title>
        <authorList>
            <person name="Murali S."/>
            <person name="Richards S."/>
            <person name="Bandaranaike D."/>
            <person name="Bellair M."/>
            <person name="Blankenburg K."/>
            <person name="Chao H."/>
            <person name="Dinh H."/>
            <person name="Doddapaneni H."/>
            <person name="Dugan-Rocha S."/>
            <person name="Elkadiri S."/>
            <person name="Gnanaolivu R."/>
            <person name="Hernandez B."/>
            <person name="Skinner E."/>
            <person name="Javaid M."/>
            <person name="Lee S."/>
            <person name="Li M."/>
            <person name="Ming W."/>
            <person name="Munidasa M."/>
            <person name="Muniz J."/>
            <person name="Nguyen L."/>
            <person name="Hughes D."/>
            <person name="Osuji N."/>
            <person name="Pu L.-L."/>
            <person name="Puazo M."/>
            <person name="Qu C."/>
            <person name="Quiroz J."/>
            <person name="Raj R."/>
            <person name="Weissenberger G."/>
            <person name="Xin Y."/>
            <person name="Zou X."/>
            <person name="Han Y."/>
            <person name="Worley K."/>
            <person name="Muzny D."/>
            <person name="Gibbs R."/>
        </authorList>
    </citation>
    <scope>NUCLEOTIDE SEQUENCE</scope>
    <source>
        <strain evidence="6">Sampled in the wild</strain>
    </source>
</reference>
<evidence type="ECO:0000256" key="2">
    <source>
        <dbReference type="ARBA" id="ARBA00022737"/>
    </source>
</evidence>
<dbReference type="Gene3D" id="2.160.20.10">
    <property type="entry name" value="Single-stranded right-handed beta-helix, Pectin lyase-like"/>
    <property type="match status" value="2"/>
</dbReference>
<dbReference type="OrthoDB" id="536948at2759"/>
<evidence type="ECO:0000313" key="6">
    <source>
        <dbReference type="EMBL" id="KAG8238175.1"/>
    </source>
</evidence>
<evidence type="ECO:0000259" key="5">
    <source>
        <dbReference type="Pfam" id="PF13229"/>
    </source>
</evidence>
<comment type="caution">
    <text evidence="6">The sequence shown here is derived from an EMBL/GenBank/DDBJ whole genome shotgun (WGS) entry which is preliminary data.</text>
</comment>
<dbReference type="Proteomes" id="UP000792457">
    <property type="component" value="Unassembled WGS sequence"/>
</dbReference>
<dbReference type="InterPro" id="IPR006626">
    <property type="entry name" value="PbH1"/>
</dbReference>
<dbReference type="InterPro" id="IPR011050">
    <property type="entry name" value="Pectin_lyase_fold/virulence"/>
</dbReference>
<dbReference type="InterPro" id="IPR053243">
    <property type="entry name" value="SJ_maturation_regulator"/>
</dbReference>
<evidence type="ECO:0000313" key="7">
    <source>
        <dbReference type="Proteomes" id="UP000792457"/>
    </source>
</evidence>
<evidence type="ECO:0000256" key="4">
    <source>
        <dbReference type="SAM" id="MobiDB-lite"/>
    </source>
</evidence>
<dbReference type="Pfam" id="PF13229">
    <property type="entry name" value="Beta_helix"/>
    <property type="match status" value="1"/>
</dbReference>
<evidence type="ECO:0000256" key="1">
    <source>
        <dbReference type="ARBA" id="ARBA00022729"/>
    </source>
</evidence>
<protein>
    <recommendedName>
        <fullName evidence="5">Right handed beta helix domain-containing protein</fullName>
    </recommendedName>
</protein>
<gene>
    <name evidence="6" type="ORF">J437_LFUL014051</name>
</gene>
<dbReference type="SUPFAM" id="SSF51126">
    <property type="entry name" value="Pectin lyase-like"/>
    <property type="match status" value="2"/>
</dbReference>
<dbReference type="GO" id="GO:0045217">
    <property type="term" value="P:cell-cell junction maintenance"/>
    <property type="evidence" value="ECO:0007669"/>
    <property type="project" value="TreeGrafter"/>
</dbReference>
<dbReference type="AlphaFoldDB" id="A0A8K0P6V0"/>
<keyword evidence="7" id="KW-1185">Reference proteome</keyword>
<dbReference type="PANTHER" id="PTHR47653">
    <property type="entry name" value="PROTEIN BARK BEETLE"/>
    <property type="match status" value="1"/>
</dbReference>
<proteinExistence type="predicted"/>
<keyword evidence="1" id="KW-0732">Signal</keyword>
<sequence length="722" mass="79907">MRDHSLANFNSTVDEELSKVTSALQIDGVPPRMLGLAVLYSAYNGINITRPSGPINMQNCTIQNNKGYGVYVNSSTGLALIENSIVSENGADGIKYVHHDDIPDRKIDGIEVFDFCTIPTTYSQTFPISIFVEQNQYAPLEKNCDKNFMTREGHMLTLHFLQIEAEAGDENVGEINVYDGSSYGDRLIASISIRNGTWPQSVSTTRNRIYISFSAKPKSRLAAFMRLTSGYGKSYDLNVTQSLVADNGGRGIATENLRSQLHVYQSSISNNGHVSGVHVLRGAADVNVTESRVAFNEGDGINITYSGGSRNISRSFLSSNKGFGLSVWLNESSDYIPFTQETVVHQTEVFKNQGVGVLIGNYCMEAKPLNSRTFPMSVKVNVSSSSFNNSLNTAVEIWTCRRDHSKLTMLQIGHNIFTGNLKLGVKIDPAVNIEGHIEFNQFSRHKYGGLFIRNLPEEENLEVLPTSLIVNDNEFFDNEGVFAASLSLSPYSGNQELLFTRNFVHRNRITEPFSTFDDSLIPRSRVAAAVVVGSPNVDVFRNIIDNPESLYEVGSHFRDQSQVLNVTYNWLGDRDEEKIHSRIFHRSNRYDLARIQFIPFLLHESNPASGTTISQSMYVPRFSIPGSGRVGGEVDGVQALTAGEYLVEKDINIRPGGRLTLHPGVKLIFPPSIGMMVAGYLEAKGRSPNDINLTLNVKEENNETADPNVRLLGGRTAQEGRL</sequence>